<feature type="compositionally biased region" description="Low complexity" evidence="1">
    <location>
        <begin position="68"/>
        <end position="83"/>
    </location>
</feature>
<organism evidence="3">
    <name type="scientific">Lygus hesperus</name>
    <name type="common">Western plant bug</name>
    <dbReference type="NCBI Taxonomy" id="30085"/>
    <lineage>
        <taxon>Eukaryota</taxon>
        <taxon>Metazoa</taxon>
        <taxon>Ecdysozoa</taxon>
        <taxon>Arthropoda</taxon>
        <taxon>Hexapoda</taxon>
        <taxon>Insecta</taxon>
        <taxon>Pterygota</taxon>
        <taxon>Neoptera</taxon>
        <taxon>Paraneoptera</taxon>
        <taxon>Hemiptera</taxon>
        <taxon>Heteroptera</taxon>
        <taxon>Panheteroptera</taxon>
        <taxon>Cimicomorpha</taxon>
        <taxon>Miridae</taxon>
        <taxon>Mirini</taxon>
        <taxon>Lygus</taxon>
    </lineage>
</organism>
<feature type="region of interest" description="Disordered" evidence="1">
    <location>
        <begin position="104"/>
        <end position="135"/>
    </location>
</feature>
<feature type="compositionally biased region" description="Low complexity" evidence="1">
    <location>
        <begin position="108"/>
        <end position="133"/>
    </location>
</feature>
<feature type="chain" id="PRO_5005519869" evidence="2">
    <location>
        <begin position="18"/>
        <end position="316"/>
    </location>
</feature>
<feature type="region of interest" description="Disordered" evidence="1">
    <location>
        <begin position="270"/>
        <end position="290"/>
    </location>
</feature>
<feature type="compositionally biased region" description="Low complexity" evidence="1">
    <location>
        <begin position="201"/>
        <end position="217"/>
    </location>
</feature>
<evidence type="ECO:0000256" key="1">
    <source>
        <dbReference type="SAM" id="MobiDB-lite"/>
    </source>
</evidence>
<protein>
    <submittedName>
        <fullName evidence="3">Uncharacterized protein</fullName>
    </submittedName>
</protein>
<evidence type="ECO:0000313" key="3">
    <source>
        <dbReference type="EMBL" id="JAG57156.1"/>
    </source>
</evidence>
<proteinExistence type="predicted"/>
<dbReference type="AlphaFoldDB" id="A0A0K8SVI0"/>
<feature type="non-terminal residue" evidence="3">
    <location>
        <position position="316"/>
    </location>
</feature>
<accession>A0A0K8SVI0</accession>
<sequence length="316" mass="32290">MIFQAVLFVLAASESLATPSQSFLHHVELPGVADSNKTEPVSEGEPSSTGTSRIAERDVGQDVKDDATPGSPASSPSPSAAESIPKVDPLDTVVASIRQFRSIPGTEQAASSQASSTATADIDASSNSSNSDSLSKVRMLRSILEQADMSVDAEVQSTNPPKCQCPSGECFGDVCRLMDLTSIPSDAGALDSSSSVPTTGNRVTVAASNNSNSSVSDATVTSSTAAISDNAAALDSSSSILTPGNRVKRHLAEQSELNATATSITVAASNTSNSEVGDASEKSITSSDRVKRNLVEQSEINATVTSITSAASNTSD</sequence>
<feature type="compositionally biased region" description="Polar residues" evidence="1">
    <location>
        <begin position="191"/>
        <end position="200"/>
    </location>
</feature>
<keyword evidence="2" id="KW-0732">Signal</keyword>
<feature type="signal peptide" evidence="2">
    <location>
        <begin position="1"/>
        <end position="17"/>
    </location>
</feature>
<feature type="region of interest" description="Disordered" evidence="1">
    <location>
        <begin position="187"/>
        <end position="217"/>
    </location>
</feature>
<evidence type="ECO:0000256" key="2">
    <source>
        <dbReference type="SAM" id="SignalP"/>
    </source>
</evidence>
<feature type="compositionally biased region" description="Basic and acidic residues" evidence="1">
    <location>
        <begin position="54"/>
        <end position="67"/>
    </location>
</feature>
<name>A0A0K8SVI0_LYGHE</name>
<reference evidence="3" key="1">
    <citation type="submission" date="2014-09" db="EMBL/GenBank/DDBJ databases">
        <authorList>
            <person name="Magalhaes I.L.F."/>
            <person name="Oliveira U."/>
            <person name="Santos F.R."/>
            <person name="Vidigal T.H.D.A."/>
            <person name="Brescovit A.D."/>
            <person name="Santos A.J."/>
        </authorList>
    </citation>
    <scope>NUCLEOTIDE SEQUENCE</scope>
</reference>
<dbReference type="EMBL" id="GBRD01008665">
    <property type="protein sequence ID" value="JAG57156.1"/>
    <property type="molecule type" value="Transcribed_RNA"/>
</dbReference>
<feature type="region of interest" description="Disordered" evidence="1">
    <location>
        <begin position="33"/>
        <end position="86"/>
    </location>
</feature>